<dbReference type="RefSeq" id="WP_184532861.1">
    <property type="nucleotide sequence ID" value="NZ_JACHJW010000001.1"/>
</dbReference>
<feature type="region of interest" description="Disordered" evidence="1">
    <location>
        <begin position="50"/>
        <end position="69"/>
    </location>
</feature>
<organism evidence="2 3">
    <name type="scientific">Micromonospora polyrhachis</name>
    <dbReference type="NCBI Taxonomy" id="1282883"/>
    <lineage>
        <taxon>Bacteria</taxon>
        <taxon>Bacillati</taxon>
        <taxon>Actinomycetota</taxon>
        <taxon>Actinomycetes</taxon>
        <taxon>Micromonosporales</taxon>
        <taxon>Micromonosporaceae</taxon>
        <taxon>Micromonospora</taxon>
    </lineage>
</organism>
<dbReference type="AlphaFoldDB" id="A0A7W7WMR0"/>
<evidence type="ECO:0000313" key="2">
    <source>
        <dbReference type="EMBL" id="MBB4957080.1"/>
    </source>
</evidence>
<dbReference type="EMBL" id="JACHJW010000001">
    <property type="protein sequence ID" value="MBB4957080.1"/>
    <property type="molecule type" value="Genomic_DNA"/>
</dbReference>
<protein>
    <submittedName>
        <fullName evidence="2">Uncharacterized protein</fullName>
    </submittedName>
</protein>
<comment type="caution">
    <text evidence="2">The sequence shown here is derived from an EMBL/GenBank/DDBJ whole genome shotgun (WGS) entry which is preliminary data.</text>
</comment>
<name>A0A7W7WMR0_9ACTN</name>
<reference evidence="2 3" key="1">
    <citation type="submission" date="2020-08" db="EMBL/GenBank/DDBJ databases">
        <title>Sequencing the genomes of 1000 actinobacteria strains.</title>
        <authorList>
            <person name="Klenk H.-P."/>
        </authorList>
    </citation>
    <scope>NUCLEOTIDE SEQUENCE [LARGE SCALE GENOMIC DNA]</scope>
    <source>
        <strain evidence="2 3">DSM 45886</strain>
    </source>
</reference>
<evidence type="ECO:0000256" key="1">
    <source>
        <dbReference type="SAM" id="MobiDB-lite"/>
    </source>
</evidence>
<dbReference type="Proteomes" id="UP000578819">
    <property type="component" value="Unassembled WGS sequence"/>
</dbReference>
<accession>A0A7W7WMR0</accession>
<proteinExistence type="predicted"/>
<sequence length="69" mass="7686">MNELMPIEFPIPHPAWEHRLLDTGSAVLTAERMLYQARIHITQLVHSGPVAQAAPLPQRGRPGPGGRNW</sequence>
<gene>
    <name evidence="2" type="ORF">FHR38_000813</name>
</gene>
<keyword evidence="3" id="KW-1185">Reference proteome</keyword>
<evidence type="ECO:0000313" key="3">
    <source>
        <dbReference type="Proteomes" id="UP000578819"/>
    </source>
</evidence>